<accession>A0A7D9DZ12</accession>
<keyword evidence="2" id="KW-1185">Reference proteome</keyword>
<reference evidence="1" key="1">
    <citation type="submission" date="2020-04" db="EMBL/GenBank/DDBJ databases">
        <authorList>
            <person name="Alioto T."/>
            <person name="Alioto T."/>
            <person name="Gomez Garrido J."/>
        </authorList>
    </citation>
    <scope>NUCLEOTIDE SEQUENCE</scope>
    <source>
        <strain evidence="1">A484AB</strain>
    </source>
</reference>
<proteinExistence type="predicted"/>
<comment type="caution">
    <text evidence="1">The sequence shown here is derived from an EMBL/GenBank/DDBJ whole genome shotgun (WGS) entry which is preliminary data.</text>
</comment>
<evidence type="ECO:0000313" key="1">
    <source>
        <dbReference type="EMBL" id="CAB3996044.1"/>
    </source>
</evidence>
<dbReference type="Proteomes" id="UP001152795">
    <property type="component" value="Unassembled WGS sequence"/>
</dbReference>
<dbReference type="Pfam" id="PF11175">
    <property type="entry name" value="DUF2961"/>
    <property type="match status" value="1"/>
</dbReference>
<sequence>MEYNPRLTGYFIAQLNRYESVAMRHNTLLHVQNEWGHVVAINLFVNAPGGFGENDVIIETENAIAPVISGTGLEDYFGYTHDFKGLRNTSSILNGIPFYLRDNRNKRTMHMYRHMILDPILFTKCVRIYVEGAAGRRYHRVLRNFEESSFSFNQTIFDGTMVSVVMFYGSKDPGGITTDKLDYGTPTSTAVHNERYTSNEVDIFEVKTAFENQPNVPFVRQIMSLKVRQRVTHTFKIRKTNVGVILRREYRSLVPNQKAKVEVDGEHAGFWFCPQRAYADDISLRIDDYHIHPRLTVGKDTVVVTFEAITVWESSSIEVISVIL</sequence>
<dbReference type="OrthoDB" id="6279361at2759"/>
<dbReference type="Gene3D" id="2.60.120.1390">
    <property type="match status" value="1"/>
</dbReference>
<dbReference type="EMBL" id="CACRXK020002786">
    <property type="protein sequence ID" value="CAB3996044.1"/>
    <property type="molecule type" value="Genomic_DNA"/>
</dbReference>
<protein>
    <submittedName>
        <fullName evidence="1">Uncharacterized protein</fullName>
    </submittedName>
</protein>
<evidence type="ECO:0000313" key="2">
    <source>
        <dbReference type="Proteomes" id="UP001152795"/>
    </source>
</evidence>
<dbReference type="AlphaFoldDB" id="A0A7D9DZ12"/>
<gene>
    <name evidence="1" type="ORF">PACLA_8A068052</name>
</gene>
<organism evidence="1 2">
    <name type="scientific">Paramuricea clavata</name>
    <name type="common">Red gorgonian</name>
    <name type="synonym">Violescent sea-whip</name>
    <dbReference type="NCBI Taxonomy" id="317549"/>
    <lineage>
        <taxon>Eukaryota</taxon>
        <taxon>Metazoa</taxon>
        <taxon>Cnidaria</taxon>
        <taxon>Anthozoa</taxon>
        <taxon>Octocorallia</taxon>
        <taxon>Malacalcyonacea</taxon>
        <taxon>Plexauridae</taxon>
        <taxon>Paramuricea</taxon>
    </lineage>
</organism>
<dbReference type="InterPro" id="IPR021345">
    <property type="entry name" value="DUF2961"/>
</dbReference>
<name>A0A7D9DZ12_PARCT</name>